<dbReference type="Proteomes" id="UP000193622">
    <property type="component" value="Unassembled WGS sequence"/>
</dbReference>
<comment type="caution">
    <text evidence="2">The sequence shown here is derived from an EMBL/GenBank/DDBJ whole genome shotgun (WGS) entry which is preliminary data.</text>
</comment>
<dbReference type="AlphaFoldDB" id="A0A1X1WQZ2"/>
<protein>
    <recommendedName>
        <fullName evidence="4">Flagellar hook-length control protein</fullName>
    </recommendedName>
</protein>
<reference evidence="2 3" key="1">
    <citation type="submission" date="2016-01" db="EMBL/GenBank/DDBJ databases">
        <title>The new phylogeny of the genus Mycobacterium.</title>
        <authorList>
            <person name="Tarcisio F."/>
            <person name="Conor M."/>
            <person name="Antonella G."/>
            <person name="Elisabetta G."/>
            <person name="Giulia F.S."/>
            <person name="Sara T."/>
            <person name="Anna F."/>
            <person name="Clotilde B."/>
            <person name="Roberto B."/>
            <person name="Veronica D.S."/>
            <person name="Fabio R."/>
            <person name="Monica P."/>
            <person name="Olivier J."/>
            <person name="Enrico T."/>
            <person name="Nicola S."/>
        </authorList>
    </citation>
    <scope>NUCLEOTIDE SEQUENCE [LARGE SCALE GENOMIC DNA]</scope>
    <source>
        <strain evidence="2 3">DSM 45541</strain>
    </source>
</reference>
<evidence type="ECO:0000256" key="1">
    <source>
        <dbReference type="SAM" id="MobiDB-lite"/>
    </source>
</evidence>
<feature type="region of interest" description="Disordered" evidence="1">
    <location>
        <begin position="88"/>
        <end position="120"/>
    </location>
</feature>
<sequence>MSAPTPAVGVPDIGAAEAVAVLMQEVSEGRLTAATMADRAADRCREVFGTCDGPTDPLWPVHVDVCRAVLGHGGLPAAELAQWAAVARSRENPGAVGDHPPAPSSDGSEAHGPGSDDADDDTAAVLKLVVPVADTLDTVDTVNNEDDDLADVPREVLAEAEAAALAVIDRYRQREGETR</sequence>
<name>A0A1X1WQZ2_MYCIR</name>
<evidence type="ECO:0000313" key="2">
    <source>
        <dbReference type="EMBL" id="ORV89056.1"/>
    </source>
</evidence>
<organism evidence="2 3">
    <name type="scientific">Mycolicibacterium iranicum</name>
    <name type="common">Mycobacterium iranicum</name>
    <dbReference type="NCBI Taxonomy" id="912594"/>
    <lineage>
        <taxon>Bacteria</taxon>
        <taxon>Bacillati</taxon>
        <taxon>Actinomycetota</taxon>
        <taxon>Actinomycetes</taxon>
        <taxon>Mycobacteriales</taxon>
        <taxon>Mycobacteriaceae</taxon>
        <taxon>Mycolicibacterium</taxon>
    </lineage>
</organism>
<evidence type="ECO:0008006" key="4">
    <source>
        <dbReference type="Google" id="ProtNLM"/>
    </source>
</evidence>
<dbReference type="RefSeq" id="WP_085173953.1">
    <property type="nucleotide sequence ID" value="NZ_LQPC01000027.1"/>
</dbReference>
<evidence type="ECO:0000313" key="3">
    <source>
        <dbReference type="Proteomes" id="UP000193622"/>
    </source>
</evidence>
<dbReference type="EMBL" id="LQPC01000027">
    <property type="protein sequence ID" value="ORV89056.1"/>
    <property type="molecule type" value="Genomic_DNA"/>
</dbReference>
<gene>
    <name evidence="2" type="ORF">AWC12_10540</name>
</gene>
<accession>A0A1X1WQZ2</accession>
<proteinExistence type="predicted"/>